<organism evidence="2 3">
    <name type="scientific">Ambrosia artemisiifolia</name>
    <name type="common">Common ragweed</name>
    <dbReference type="NCBI Taxonomy" id="4212"/>
    <lineage>
        <taxon>Eukaryota</taxon>
        <taxon>Viridiplantae</taxon>
        <taxon>Streptophyta</taxon>
        <taxon>Embryophyta</taxon>
        <taxon>Tracheophyta</taxon>
        <taxon>Spermatophyta</taxon>
        <taxon>Magnoliopsida</taxon>
        <taxon>eudicotyledons</taxon>
        <taxon>Gunneridae</taxon>
        <taxon>Pentapetalae</taxon>
        <taxon>asterids</taxon>
        <taxon>campanulids</taxon>
        <taxon>Asterales</taxon>
        <taxon>Asteraceae</taxon>
        <taxon>Asteroideae</taxon>
        <taxon>Heliantheae alliance</taxon>
        <taxon>Heliantheae</taxon>
        <taxon>Ambrosia</taxon>
    </lineage>
</organism>
<keyword evidence="3" id="KW-1185">Reference proteome</keyword>
<comment type="caution">
    <text evidence="2">The sequence shown here is derived from an EMBL/GenBank/DDBJ whole genome shotgun (WGS) entry which is preliminary data.</text>
</comment>
<feature type="region of interest" description="Disordered" evidence="1">
    <location>
        <begin position="1"/>
        <end position="23"/>
    </location>
</feature>
<evidence type="ECO:0000313" key="2">
    <source>
        <dbReference type="EMBL" id="KAI7753358.1"/>
    </source>
</evidence>
<accession>A0AAD5GVK9</accession>
<protein>
    <submittedName>
        <fullName evidence="2">Uncharacterized protein</fullName>
    </submittedName>
</protein>
<feature type="compositionally biased region" description="Gly residues" evidence="1">
    <location>
        <begin position="1"/>
        <end position="12"/>
    </location>
</feature>
<proteinExistence type="predicted"/>
<evidence type="ECO:0000313" key="3">
    <source>
        <dbReference type="Proteomes" id="UP001206925"/>
    </source>
</evidence>
<sequence length="105" mass="11376">MGGTEGSSGGQGAKDTRHKGPASKSLYSELKIYGFKRCPRVFAAEKRPPKQAPLQQPSGPFLAAQAVTYGSNVGYGYRGMLTFWCDQGSSYVLKNQTYIRDASAF</sequence>
<reference evidence="2" key="1">
    <citation type="submission" date="2022-06" db="EMBL/GenBank/DDBJ databases">
        <title>Uncovering the hologenomic basis of an extraordinary plant invasion.</title>
        <authorList>
            <person name="Bieker V.C."/>
            <person name="Martin M.D."/>
            <person name="Gilbert T."/>
            <person name="Hodgins K."/>
            <person name="Battlay P."/>
            <person name="Petersen B."/>
            <person name="Wilson J."/>
        </authorList>
    </citation>
    <scope>NUCLEOTIDE SEQUENCE</scope>
    <source>
        <strain evidence="2">AA19_3_7</strain>
        <tissue evidence="2">Leaf</tissue>
    </source>
</reference>
<dbReference type="EMBL" id="JAMZMK010005455">
    <property type="protein sequence ID" value="KAI7753358.1"/>
    <property type="molecule type" value="Genomic_DNA"/>
</dbReference>
<dbReference type="Proteomes" id="UP001206925">
    <property type="component" value="Unassembled WGS sequence"/>
</dbReference>
<gene>
    <name evidence="2" type="ORF">M8C21_011120</name>
</gene>
<dbReference type="AlphaFoldDB" id="A0AAD5GVK9"/>
<feature type="non-terminal residue" evidence="2">
    <location>
        <position position="1"/>
    </location>
</feature>
<name>A0AAD5GVK9_AMBAR</name>
<evidence type="ECO:0000256" key="1">
    <source>
        <dbReference type="SAM" id="MobiDB-lite"/>
    </source>
</evidence>